<proteinExistence type="predicted"/>
<evidence type="ECO:0000313" key="1">
    <source>
        <dbReference type="EMBL" id="KKK61999.1"/>
    </source>
</evidence>
<protein>
    <recommendedName>
        <fullName evidence="2">Lipoprotein</fullName>
    </recommendedName>
</protein>
<dbReference type="EMBL" id="LAZR01062211">
    <property type="protein sequence ID" value="KKK61999.1"/>
    <property type="molecule type" value="Genomic_DNA"/>
</dbReference>
<dbReference type="PROSITE" id="PS51257">
    <property type="entry name" value="PROKAR_LIPOPROTEIN"/>
    <property type="match status" value="1"/>
</dbReference>
<organism evidence="1">
    <name type="scientific">marine sediment metagenome</name>
    <dbReference type="NCBI Taxonomy" id="412755"/>
    <lineage>
        <taxon>unclassified sequences</taxon>
        <taxon>metagenomes</taxon>
        <taxon>ecological metagenomes</taxon>
    </lineage>
</organism>
<comment type="caution">
    <text evidence="1">The sequence shown here is derived from an EMBL/GenBank/DDBJ whole genome shotgun (WGS) entry which is preliminary data.</text>
</comment>
<accession>A0A0F8Z6I0</accession>
<gene>
    <name evidence="1" type="ORF">LCGC14_3008710</name>
</gene>
<feature type="non-terminal residue" evidence="1">
    <location>
        <position position="132"/>
    </location>
</feature>
<name>A0A0F8Z6I0_9ZZZZ</name>
<evidence type="ECO:0008006" key="2">
    <source>
        <dbReference type="Google" id="ProtNLM"/>
    </source>
</evidence>
<dbReference type="AlphaFoldDB" id="A0A0F8Z6I0"/>
<reference evidence="1" key="1">
    <citation type="journal article" date="2015" name="Nature">
        <title>Complex archaea that bridge the gap between prokaryotes and eukaryotes.</title>
        <authorList>
            <person name="Spang A."/>
            <person name="Saw J.H."/>
            <person name="Jorgensen S.L."/>
            <person name="Zaremba-Niedzwiedzka K."/>
            <person name="Martijn J."/>
            <person name="Lind A.E."/>
            <person name="van Eijk R."/>
            <person name="Schleper C."/>
            <person name="Guy L."/>
            <person name="Ettema T.J."/>
        </authorList>
    </citation>
    <scope>NUCLEOTIDE SEQUENCE</scope>
</reference>
<sequence length="132" mass="15201">MKRIILSMVLIGMLFLVGCQVYEEPQIAKGKAILRAEMYQLAINELDTTEMFFSYWVYNYGDIEAKNIKVNCKLLDGNYSVLKTVSDDYRNLASNSIEFREVTFKKPNDLKEDTLTTGMCYVLSCSNCDILY</sequence>